<comment type="caution">
    <text evidence="1">The sequence shown here is derived from an EMBL/GenBank/DDBJ whole genome shotgun (WGS) entry which is preliminary data.</text>
</comment>
<organism evidence="1 2">
    <name type="scientific">Pseudothauera nasutitermitis</name>
    <dbReference type="NCBI Taxonomy" id="2565930"/>
    <lineage>
        <taxon>Bacteria</taxon>
        <taxon>Pseudomonadati</taxon>
        <taxon>Pseudomonadota</taxon>
        <taxon>Betaproteobacteria</taxon>
        <taxon>Rhodocyclales</taxon>
        <taxon>Zoogloeaceae</taxon>
        <taxon>Pseudothauera</taxon>
    </lineage>
</organism>
<proteinExistence type="predicted"/>
<evidence type="ECO:0000313" key="2">
    <source>
        <dbReference type="Proteomes" id="UP000308430"/>
    </source>
</evidence>
<accession>A0A4S4B6R3</accession>
<keyword evidence="2" id="KW-1185">Reference proteome</keyword>
<protein>
    <submittedName>
        <fullName evidence="1">DUF3135 domain-containing protein</fullName>
    </submittedName>
</protein>
<reference evidence="1 2" key="1">
    <citation type="submission" date="2019-04" db="EMBL/GenBank/DDBJ databases">
        <title>Azoarcus nasutitermitis sp. nov. isolated from termite nest.</title>
        <authorList>
            <person name="Lin S.-Y."/>
            <person name="Hameed A."/>
            <person name="Hsu Y.-H."/>
            <person name="Young C.-C."/>
        </authorList>
    </citation>
    <scope>NUCLEOTIDE SEQUENCE [LARGE SCALE GENOMIC DNA]</scope>
    <source>
        <strain evidence="1 2">CC-YHH838</strain>
    </source>
</reference>
<name>A0A4S4B6R3_9RHOO</name>
<gene>
    <name evidence="1" type="ORF">E6C76_06565</name>
</gene>
<dbReference type="AlphaFoldDB" id="A0A4S4B6R3"/>
<dbReference type="OrthoDB" id="9181737at2"/>
<dbReference type="InterPro" id="IPR021482">
    <property type="entry name" value="DUF3135"/>
</dbReference>
<dbReference type="Pfam" id="PF11333">
    <property type="entry name" value="DUF3135"/>
    <property type="match status" value="1"/>
</dbReference>
<dbReference type="EMBL" id="SSOC01000002">
    <property type="protein sequence ID" value="THF66657.1"/>
    <property type="molecule type" value="Genomic_DNA"/>
</dbReference>
<evidence type="ECO:0000313" key="1">
    <source>
        <dbReference type="EMBL" id="THF66657.1"/>
    </source>
</evidence>
<sequence>MADFDFDHWCALAERDPEAYFRARRGVIEGFIGERPEEEAGRLREMQGCIDRARAAAGTPLNAVRSVTRMMEGRLLAMCEQGVALRCASERLGRAVTHLEGGAG</sequence>
<dbReference type="Proteomes" id="UP000308430">
    <property type="component" value="Unassembled WGS sequence"/>
</dbReference>